<accession>A0A8J4H408</accession>
<organism evidence="1 2">
    <name type="scientific">Xylanibacillus composti</name>
    <dbReference type="NCBI Taxonomy" id="1572762"/>
    <lineage>
        <taxon>Bacteria</taxon>
        <taxon>Bacillati</taxon>
        <taxon>Bacillota</taxon>
        <taxon>Bacilli</taxon>
        <taxon>Bacillales</taxon>
        <taxon>Paenibacillaceae</taxon>
        <taxon>Xylanibacillus</taxon>
    </lineage>
</organism>
<comment type="caution">
    <text evidence="1">The sequence shown here is derived from an EMBL/GenBank/DDBJ whole genome shotgun (WGS) entry which is preliminary data.</text>
</comment>
<keyword evidence="2" id="KW-1185">Reference proteome</keyword>
<evidence type="ECO:0000313" key="2">
    <source>
        <dbReference type="Proteomes" id="UP000677918"/>
    </source>
</evidence>
<gene>
    <name evidence="1" type="ORF">XYCOK13_10970</name>
</gene>
<protein>
    <recommendedName>
        <fullName evidence="3">DUF3052 domain-containing protein</fullName>
    </recommendedName>
</protein>
<sequence>MSTDLVKKLHYKGGKALLLNAPETFAWTIEASAELEQGADFILLFARNAEEVEQWKDKAAAALAPGDSILWLAYPKKSSKMKSDIHRDLLWDTFASHQLRPVSQVSLDETWSALRYRHEDRVKKKST</sequence>
<evidence type="ECO:0008006" key="3">
    <source>
        <dbReference type="Google" id="ProtNLM"/>
    </source>
</evidence>
<reference evidence="1" key="1">
    <citation type="submission" date="2021-04" db="EMBL/GenBank/DDBJ databases">
        <title>Draft genome sequence of Xylanibacillus composti strain K13.</title>
        <authorList>
            <person name="Uke A."/>
            <person name="Chhe C."/>
            <person name="Baramee S."/>
            <person name="Kosugi A."/>
        </authorList>
    </citation>
    <scope>NUCLEOTIDE SEQUENCE</scope>
    <source>
        <strain evidence="1">K13</strain>
    </source>
</reference>
<dbReference type="RefSeq" id="WP_213410884.1">
    <property type="nucleotide sequence ID" value="NZ_BOVK01000014.1"/>
</dbReference>
<dbReference type="EMBL" id="BOVK01000014">
    <property type="protein sequence ID" value="GIQ68273.1"/>
    <property type="molecule type" value="Genomic_DNA"/>
</dbReference>
<evidence type="ECO:0000313" key="1">
    <source>
        <dbReference type="EMBL" id="GIQ68273.1"/>
    </source>
</evidence>
<dbReference type="AlphaFoldDB" id="A0A8J4H408"/>
<dbReference type="Proteomes" id="UP000677918">
    <property type="component" value="Unassembled WGS sequence"/>
</dbReference>
<proteinExistence type="predicted"/>
<name>A0A8J4H408_9BACL</name>